<dbReference type="STRING" id="126156.SAMN05421670_2173"/>
<feature type="region of interest" description="Disordered" evidence="2">
    <location>
        <begin position="413"/>
        <end position="438"/>
    </location>
</feature>
<evidence type="ECO:0000256" key="2">
    <source>
        <dbReference type="SAM" id="MobiDB-lite"/>
    </source>
</evidence>
<reference evidence="6" key="1">
    <citation type="submission" date="2016-10" db="EMBL/GenBank/DDBJ databases">
        <authorList>
            <person name="Varghese N."/>
            <person name="Submissions S."/>
        </authorList>
    </citation>
    <scope>NUCLEOTIDE SEQUENCE [LARGE SCALE GENOMIC DNA]</scope>
    <source>
        <strain evidence="6">DSM 11706</strain>
    </source>
</reference>
<evidence type="ECO:0000259" key="3">
    <source>
        <dbReference type="Pfam" id="PF07261"/>
    </source>
</evidence>
<keyword evidence="5" id="KW-0347">Helicase</keyword>
<proteinExistence type="inferred from homology"/>
<dbReference type="OrthoDB" id="2082007at2"/>
<keyword evidence="5" id="KW-0378">Hydrolase</keyword>
<organism evidence="5 6">
    <name type="scientific">Psychrobacillus psychrotolerans</name>
    <dbReference type="NCBI Taxonomy" id="126156"/>
    <lineage>
        <taxon>Bacteria</taxon>
        <taxon>Bacillati</taxon>
        <taxon>Bacillota</taxon>
        <taxon>Bacilli</taxon>
        <taxon>Bacillales</taxon>
        <taxon>Bacillaceae</taxon>
        <taxon>Psychrobacillus</taxon>
    </lineage>
</organism>
<comment type="similarity">
    <text evidence="1">Belongs to the DnaB/DnaD family.</text>
</comment>
<dbReference type="EMBL" id="FOXU01000003">
    <property type="protein sequence ID" value="SFQ46490.1"/>
    <property type="molecule type" value="Genomic_DNA"/>
</dbReference>
<evidence type="ECO:0000313" key="6">
    <source>
        <dbReference type="Proteomes" id="UP000198734"/>
    </source>
</evidence>
<feature type="compositionally biased region" description="Basic and acidic residues" evidence="2">
    <location>
        <begin position="413"/>
        <end position="425"/>
    </location>
</feature>
<evidence type="ECO:0000313" key="5">
    <source>
        <dbReference type="EMBL" id="SFQ46490.1"/>
    </source>
</evidence>
<dbReference type="Pfam" id="PF07261">
    <property type="entry name" value="DnaB_2"/>
    <property type="match status" value="1"/>
</dbReference>
<evidence type="ECO:0000259" key="4">
    <source>
        <dbReference type="Pfam" id="PF25888"/>
    </source>
</evidence>
<keyword evidence="5" id="KW-0547">Nucleotide-binding</keyword>
<keyword evidence="6" id="KW-1185">Reference proteome</keyword>
<dbReference type="InterPro" id="IPR006343">
    <property type="entry name" value="DnaB/C_C"/>
</dbReference>
<dbReference type="InterPro" id="IPR058660">
    <property type="entry name" value="WHD_DnaB"/>
</dbReference>
<gene>
    <name evidence="5" type="ORF">SAMN05421670_2173</name>
</gene>
<accession>A0A1I5YQY0</accession>
<keyword evidence="5" id="KW-0067">ATP-binding</keyword>
<dbReference type="AlphaFoldDB" id="A0A1I5YQY0"/>
<dbReference type="Pfam" id="PF25888">
    <property type="entry name" value="WHD_DnaB"/>
    <property type="match status" value="1"/>
</dbReference>
<feature type="domain" description="DnaB/C C-terminal" evidence="3">
    <location>
        <begin position="324"/>
        <end position="380"/>
    </location>
</feature>
<name>A0A1I5YQY0_9BACI</name>
<feature type="domain" description="Replicative helicase loading/DNA remodeling protein DnaB N-terminal winged helix" evidence="4">
    <location>
        <begin position="10"/>
        <end position="245"/>
    </location>
</feature>
<protein>
    <submittedName>
        <fullName evidence="5">Replicative DNA helicase loader DnaB</fullName>
    </submittedName>
</protein>
<dbReference type="GO" id="GO:0004386">
    <property type="term" value="F:helicase activity"/>
    <property type="evidence" value="ECO:0007669"/>
    <property type="project" value="UniProtKB-KW"/>
</dbReference>
<dbReference type="Proteomes" id="UP000198734">
    <property type="component" value="Unassembled WGS sequence"/>
</dbReference>
<sequence>MSMLYKELQPADLYMIRLPYSLSDYDRQLLTLFYQPLVGAESISLYLTLWADGEHNDKERWSHYQLMNVLGMPIGKIFQARLALEAIGLLRTWKKTMEDGSVFHYELAAPLDAESFLKDPLLSMFLLNKVGENAFKQLRNRFILSSNWNDGFTDVSRTFVDVFKPSTKMNNTVSYDEDFESKERKSSVPFYYNDFDFSLLQEGLSEQLVPKSAMTIEAKEVIAKLSFLYNLSPVEMQKVVILALDDDLHLSEARLKKACADYYKLTVSKVAPIIEKIEKKTVPSEPTGPLTKEGELIHYLETTPPISVLKDIANGKEPILADVQLANHFVTHFKMPVGVVNVLLQYVLLRTDMKLTKNYAEKIASHWMRKNVKTAKEAMELARNEHEQYVKWKNEGSPQKTYTKKPTREEKVPDWFYKKDGETKKSTGKNTNGIQNIDEERQKLLAELGMLKR</sequence>
<evidence type="ECO:0000256" key="1">
    <source>
        <dbReference type="ARBA" id="ARBA00093462"/>
    </source>
</evidence>